<dbReference type="AlphaFoldDB" id="A0A4Y7RXI3"/>
<dbReference type="PANTHER" id="PTHR40072">
    <property type="entry name" value="MOLYBDOPTERIN-GUANINE DINUCLEOTIDE BIOSYNTHESIS ADAPTER PROTEIN-RELATED"/>
    <property type="match status" value="1"/>
</dbReference>
<dbReference type="InterPro" id="IPR027417">
    <property type="entry name" value="P-loop_NTPase"/>
</dbReference>
<dbReference type="Proteomes" id="UP000297597">
    <property type="component" value="Unassembled WGS sequence"/>
</dbReference>
<evidence type="ECO:0000313" key="3">
    <source>
        <dbReference type="Proteomes" id="UP000297597"/>
    </source>
</evidence>
<reference evidence="2 3" key="1">
    <citation type="journal article" date="2018" name="Environ. Microbiol.">
        <title>Novel energy conservation strategies and behaviour of Pelotomaculum schinkii driving syntrophic propionate catabolism.</title>
        <authorList>
            <person name="Hidalgo-Ahumada C.A.P."/>
            <person name="Nobu M.K."/>
            <person name="Narihiro T."/>
            <person name="Tamaki H."/>
            <person name="Liu W.T."/>
            <person name="Kamagata Y."/>
            <person name="Stams A.J.M."/>
            <person name="Imachi H."/>
            <person name="Sousa D.Z."/>
        </authorList>
    </citation>
    <scope>NUCLEOTIDE SEQUENCE [LARGE SCALE GENOMIC DNA]</scope>
    <source>
        <strain evidence="2 3">MGP</strain>
    </source>
</reference>
<evidence type="ECO:0000259" key="1">
    <source>
        <dbReference type="Pfam" id="PF03205"/>
    </source>
</evidence>
<dbReference type="Pfam" id="PF03205">
    <property type="entry name" value="MobB"/>
    <property type="match status" value="1"/>
</dbReference>
<dbReference type="CDD" id="cd03116">
    <property type="entry name" value="MobB"/>
    <property type="match status" value="1"/>
</dbReference>
<dbReference type="GO" id="GO:0006777">
    <property type="term" value="P:Mo-molybdopterin cofactor biosynthetic process"/>
    <property type="evidence" value="ECO:0007669"/>
    <property type="project" value="InterPro"/>
</dbReference>
<dbReference type="GO" id="GO:0005525">
    <property type="term" value="F:GTP binding"/>
    <property type="evidence" value="ECO:0007669"/>
    <property type="project" value="InterPro"/>
</dbReference>
<dbReference type="SUPFAM" id="SSF52540">
    <property type="entry name" value="P-loop containing nucleoside triphosphate hydrolases"/>
    <property type="match status" value="1"/>
</dbReference>
<dbReference type="RefSeq" id="WP_205077911.1">
    <property type="nucleotide sequence ID" value="NZ_QFFZ01000002.1"/>
</dbReference>
<evidence type="ECO:0000313" key="2">
    <source>
        <dbReference type="EMBL" id="TEB13429.1"/>
    </source>
</evidence>
<comment type="caution">
    <text evidence="2">The sequence shown here is derived from an EMBL/GenBank/DDBJ whole genome shotgun (WGS) entry which is preliminary data.</text>
</comment>
<sequence>MKKTVPVVGLVGYSGSGKTTFLEKLIAVLKSRGYLLGVIKHTHHPVDLDQKGKDTWRHARAGADVVALASPNGVTLFKKFAAGPAPQEVMDMAVAAAGDLDLIIFEGYKKEKWPKIEVYRHAAIERPAIPAGELVAVVTDTAPAGPAPHFGLDDTAGVADLIERVILKKECAAMSEIKPEVLEAVRLAAKEGRLSCTQARKLAEELKVAPKVVGNAANELKIKIKSCELGCF</sequence>
<dbReference type="Gene3D" id="3.40.50.300">
    <property type="entry name" value="P-loop containing nucleotide triphosphate hydrolases"/>
    <property type="match status" value="1"/>
</dbReference>
<dbReference type="NCBIfam" id="TIGR00176">
    <property type="entry name" value="mobB"/>
    <property type="match status" value="1"/>
</dbReference>
<keyword evidence="3" id="KW-1185">Reference proteome</keyword>
<proteinExistence type="predicted"/>
<dbReference type="InterPro" id="IPR004435">
    <property type="entry name" value="MobB_dom"/>
</dbReference>
<protein>
    <submittedName>
        <fullName evidence="2">Molybdopterin-guanine dinucleotide biosynthesis adapter protein</fullName>
    </submittedName>
</protein>
<feature type="domain" description="Molybdopterin-guanine dinucleotide biosynthesis protein B (MobB)" evidence="1">
    <location>
        <begin position="7"/>
        <end position="140"/>
    </location>
</feature>
<name>A0A4Y7RXI3_9FIRM</name>
<gene>
    <name evidence="2" type="primary">mobB</name>
    <name evidence="2" type="ORF">Pmgp_00323</name>
</gene>
<dbReference type="PANTHER" id="PTHR40072:SF1">
    <property type="entry name" value="MOLYBDOPTERIN-GUANINE DINUCLEOTIDE BIOSYNTHESIS ADAPTER PROTEIN"/>
    <property type="match status" value="1"/>
</dbReference>
<dbReference type="InterPro" id="IPR052539">
    <property type="entry name" value="MGD_biosynthesis_adapter"/>
</dbReference>
<dbReference type="EMBL" id="QFFZ01000002">
    <property type="protein sequence ID" value="TEB13429.1"/>
    <property type="molecule type" value="Genomic_DNA"/>
</dbReference>
<accession>A0A4Y7RXI3</accession>
<organism evidence="2 3">
    <name type="scientific">Pelotomaculum propionicicum</name>
    <dbReference type="NCBI Taxonomy" id="258475"/>
    <lineage>
        <taxon>Bacteria</taxon>
        <taxon>Bacillati</taxon>
        <taxon>Bacillota</taxon>
        <taxon>Clostridia</taxon>
        <taxon>Eubacteriales</taxon>
        <taxon>Desulfotomaculaceae</taxon>
        <taxon>Pelotomaculum</taxon>
    </lineage>
</organism>